<dbReference type="EMBL" id="BOPO01000055">
    <property type="protein sequence ID" value="GIL28042.1"/>
    <property type="molecule type" value="Genomic_DNA"/>
</dbReference>
<dbReference type="PANTHER" id="PTHR33744">
    <property type="entry name" value="CARBOHYDRATE DIACID REGULATOR"/>
    <property type="match status" value="1"/>
</dbReference>
<name>A0A8J4EKC2_9ACTN</name>
<dbReference type="PANTHER" id="PTHR33744:SF7">
    <property type="entry name" value="PUCR FAMILY TRANSCRIPTIONAL REGULATOR"/>
    <property type="match status" value="1"/>
</dbReference>
<evidence type="ECO:0000313" key="3">
    <source>
        <dbReference type="Proteomes" id="UP000614996"/>
    </source>
</evidence>
<organism evidence="2 3">
    <name type="scientific">Actinocatenispora comari</name>
    <dbReference type="NCBI Taxonomy" id="2807577"/>
    <lineage>
        <taxon>Bacteria</taxon>
        <taxon>Bacillati</taxon>
        <taxon>Actinomycetota</taxon>
        <taxon>Actinomycetes</taxon>
        <taxon>Micromonosporales</taxon>
        <taxon>Micromonosporaceae</taxon>
        <taxon>Actinocatenispora</taxon>
    </lineage>
</organism>
<accession>A0A8J4EKC2</accession>
<proteinExistence type="predicted"/>
<feature type="domain" description="PucR C-terminal helix-turn-helix" evidence="1">
    <location>
        <begin position="413"/>
        <end position="470"/>
    </location>
</feature>
<dbReference type="InterPro" id="IPR025736">
    <property type="entry name" value="PucR_C-HTH_dom"/>
</dbReference>
<evidence type="ECO:0000259" key="1">
    <source>
        <dbReference type="Pfam" id="PF13556"/>
    </source>
</evidence>
<dbReference type="InterPro" id="IPR042070">
    <property type="entry name" value="PucR_C-HTH_sf"/>
</dbReference>
<evidence type="ECO:0000313" key="2">
    <source>
        <dbReference type="EMBL" id="GIL28042.1"/>
    </source>
</evidence>
<keyword evidence="3" id="KW-1185">Reference proteome</keyword>
<reference evidence="3" key="1">
    <citation type="journal article" date="2021" name="Int. J. Syst. Evol. Microbiol.">
        <title>Actinocatenispora comari sp. nov., an endophytic actinomycete isolated from aerial parts of Comarum salesowianum.</title>
        <authorList>
            <person name="Oyunbileg N."/>
            <person name="Iizaka Y."/>
            <person name="Hamada M."/>
            <person name="Davaapurev B.O."/>
            <person name="Fukumoto A."/>
            <person name="Tsetseg B."/>
            <person name="Kato F."/>
            <person name="Tamura T."/>
            <person name="Batkhuu J."/>
            <person name="Anzai Y."/>
        </authorList>
    </citation>
    <scope>NUCLEOTIDE SEQUENCE [LARGE SCALE GENOMIC DNA]</scope>
    <source>
        <strain evidence="3">NUM-2625</strain>
    </source>
</reference>
<sequence>MRTDPTVDVAGELRAMTRQVEAVDGIERILDRLGRRLDSIAVLVAPSGTTVPGDRPVPAALAADLRAVRTGRAGAIAADLDGRPVCLVALTGPAPRPALVVRRDTGRDFSPDERALLADASVPLGLAWRERQLRARAAQLDRVEARNREVVLHQLQAGHIADARHAAAVLGPDLPDRVRIHIVESADPRVTETLSWCRETAQRWAWVVRCPVHRRHVVVIAHADADALTNSLRARAVEEAAFHLGSSEELALRDCVTGYTHAFHALSVARHRPERHATFRGHGELSALLAELGSGWAARTLAPLLSYRSARPQDPDAGELVHTLASWLTFHGLATRQLKVHRNTLAARLRLIGSLLDAELAEVATQARLQLALQVVGTPGGSGAPLEQLLTRPEVRDWAAQQRAPLRGADPRLVDTLRAWLDNRAQIGATATALGVSPSGVRKRLGRVEQLVQRSLLDSPSARYDLCLAFGLTDR</sequence>
<dbReference type="Gene3D" id="1.10.10.2840">
    <property type="entry name" value="PucR C-terminal helix-turn-helix domain"/>
    <property type="match status" value="2"/>
</dbReference>
<gene>
    <name evidence="2" type="ORF">NUM_32960</name>
</gene>
<protein>
    <recommendedName>
        <fullName evidence="1">PucR C-terminal helix-turn-helix domain-containing protein</fullName>
    </recommendedName>
</protein>
<dbReference type="AlphaFoldDB" id="A0A8J4EKC2"/>
<dbReference type="InterPro" id="IPR051448">
    <property type="entry name" value="CdaR-like_regulators"/>
</dbReference>
<comment type="caution">
    <text evidence="2">The sequence shown here is derived from an EMBL/GenBank/DDBJ whole genome shotgun (WGS) entry which is preliminary data.</text>
</comment>
<dbReference type="Proteomes" id="UP000614996">
    <property type="component" value="Unassembled WGS sequence"/>
</dbReference>
<dbReference type="Pfam" id="PF13556">
    <property type="entry name" value="HTH_30"/>
    <property type="match status" value="2"/>
</dbReference>
<dbReference type="RefSeq" id="WP_207125774.1">
    <property type="nucleotide sequence ID" value="NZ_BOPO01000055.1"/>
</dbReference>
<feature type="domain" description="PucR C-terminal helix-turn-helix" evidence="1">
    <location>
        <begin position="320"/>
        <end position="374"/>
    </location>
</feature>